<feature type="region of interest" description="Disordered" evidence="1">
    <location>
        <begin position="222"/>
        <end position="282"/>
    </location>
</feature>
<dbReference type="EMBL" id="JX946308">
    <property type="protein sequence ID" value="AGH13583.1"/>
    <property type="molecule type" value="Genomic_DNA"/>
</dbReference>
<feature type="compositionally biased region" description="Low complexity" evidence="1">
    <location>
        <begin position="226"/>
        <end position="272"/>
    </location>
</feature>
<feature type="domain" description="HNH nuclease" evidence="2">
    <location>
        <begin position="506"/>
        <end position="564"/>
    </location>
</feature>
<proteinExistence type="predicted"/>
<dbReference type="InterPro" id="IPR002711">
    <property type="entry name" value="HNH"/>
</dbReference>
<reference evidence="3" key="1">
    <citation type="journal article" date="2013" name="Environ. Microbiol. Rep.">
        <title>Polyketide genes in the marine sponge Plakortis simplex: a new group of mono-modular type I polyketide synthases from sponge symbionts.</title>
        <authorList>
            <person name="Della Sala G."/>
            <person name="Hochmuth T."/>
            <person name="Costantino V."/>
            <person name="Teta R."/>
            <person name="Gerwick W."/>
            <person name="Gerwick L."/>
            <person name="Piel J."/>
            <person name="Mangoni A."/>
        </authorList>
    </citation>
    <scope>NUCLEOTIDE SEQUENCE</scope>
</reference>
<dbReference type="GO" id="GO:0008270">
    <property type="term" value="F:zinc ion binding"/>
    <property type="evidence" value="ECO:0007669"/>
    <property type="project" value="InterPro"/>
</dbReference>
<keyword evidence="3" id="KW-0540">Nuclease</keyword>
<dbReference type="Gene3D" id="1.10.30.50">
    <property type="match status" value="1"/>
</dbReference>
<sequence length="566" mass="60091">MGGRNRSAASRSRFLILPRPGSAASTPGKSQEIVPQGLDGNVCLRGGTPTHAAAPSGLPEARATVRLTSTPFSALCARIVRPSRTGQSVSFTNWYYLYSMKTATLDAPAPAAVTSTVGALSDRELLRATSTLVRHERHLQGAVIDHLAEIDVRGLYLRRGCSSLFDYAVRELGYSDAAAGRRIGAVRLCADQPDARERLRDGSLTLSAAAELQWAFDRQRRRGSISGTASRAPAGSAPGNAAATEDPAATSAPPVPAGSAPDDSAADATPPRTSTPPAAPPLVLDAAGRQKLVEDAAGKSARQVRRMLADLDPELATPADRMRPLGDGRYELKAVIDADCHQGLEQLRGLLSHVDPRMTIGQLVGRIVREALDRHDPSRPPRRARTGSRPAESDAKPAPASKEQAAPEHRHASTVQDAAIHAHTTPAAEWTPGTTRQPSPASRPSPVQDAASPAGTTPTTECTEERTPQPSRQRATDRRAAAGRKPTRASTPAAKPCASGRAIPAAVKRQVWQRDGGRCSYVDRETGRRCNSRHMIEIDHILPYALGGGADPRNLRLLCGARDNAE</sequence>
<evidence type="ECO:0000256" key="1">
    <source>
        <dbReference type="SAM" id="MobiDB-lite"/>
    </source>
</evidence>
<dbReference type="GO" id="GO:0004519">
    <property type="term" value="F:endonuclease activity"/>
    <property type="evidence" value="ECO:0007669"/>
    <property type="project" value="UniProtKB-KW"/>
</dbReference>
<dbReference type="Pfam" id="PF01844">
    <property type="entry name" value="HNH"/>
    <property type="match status" value="1"/>
</dbReference>
<dbReference type="AlphaFoldDB" id="V5JAK7"/>
<accession>V5JAK7</accession>
<evidence type="ECO:0000259" key="2">
    <source>
        <dbReference type="SMART" id="SM00507"/>
    </source>
</evidence>
<name>V5JAK7_UNCXX</name>
<feature type="region of interest" description="Disordered" evidence="1">
    <location>
        <begin position="1"/>
        <end position="31"/>
    </location>
</feature>
<feature type="compositionally biased region" description="Low complexity" evidence="1">
    <location>
        <begin position="1"/>
        <end position="13"/>
    </location>
</feature>
<protein>
    <submittedName>
        <fullName evidence="3">HNH endonuclease</fullName>
    </submittedName>
</protein>
<keyword evidence="3" id="KW-0378">Hydrolase</keyword>
<keyword evidence="3" id="KW-0255">Endonuclease</keyword>
<dbReference type="SMART" id="SM00507">
    <property type="entry name" value="HNHc"/>
    <property type="match status" value="1"/>
</dbReference>
<dbReference type="GO" id="GO:0003676">
    <property type="term" value="F:nucleic acid binding"/>
    <property type="evidence" value="ECO:0007669"/>
    <property type="project" value="InterPro"/>
</dbReference>
<organism evidence="3">
    <name type="scientific">bacterium symbiont of Plakortis simplex pPSA11D7</name>
    <dbReference type="NCBI Taxonomy" id="1256903"/>
    <lineage>
        <taxon>Bacteria</taxon>
    </lineage>
</organism>
<feature type="region of interest" description="Disordered" evidence="1">
    <location>
        <begin position="371"/>
        <end position="501"/>
    </location>
</feature>
<evidence type="ECO:0000313" key="3">
    <source>
        <dbReference type="EMBL" id="AGH13583.1"/>
    </source>
</evidence>
<dbReference type="CDD" id="cd00085">
    <property type="entry name" value="HNHc"/>
    <property type="match status" value="1"/>
</dbReference>
<dbReference type="InterPro" id="IPR003615">
    <property type="entry name" value="HNH_nuc"/>
</dbReference>
<feature type="compositionally biased region" description="Polar residues" evidence="1">
    <location>
        <begin position="432"/>
        <end position="442"/>
    </location>
</feature>